<sequence length="451" mass="52364">MDLKKLQLYKLPIIFVLSCTAFYFSFAYDLDRTDFFKLAGLYLALFYLSFNLIQMQKNNFWFLAGAALVFRLVWLLALPDLSQDYFRFIWDGRLIAEGMNPYQFTPDQLMQQPDFNLSQGGELVAGMGNLSAGHYSNYPPVSQLIFGIAGFLSPESILGSVVVMRIILILADIGTLFIGWKLLKKLDLPQHRIFWYILNPFVIIELTGNLHFEGVMAFFLVFSLYLLYQKKWLLSAVLMGLAISVKLLPLVLLPFLIPYFREKRNLLKLPVYYLVTSLVVMVSFLPFYSEEVVQNFSSSIGLWFDKFEWNASIYYIVRWFGYLDKGYNIIESAGTALAICTFLLIMILTFLRKAENLKQLFTSMLFAVSIYLLFSTTVHPWYLTIPLMLSIFTSFRYMIIWTLVIILSYVAYSNPEYQENLWLVALEYLAVASYFMLELFGRKKPFQALLT</sequence>
<name>A0A1L7I4G3_9FLAO</name>
<organism evidence="1 2">
    <name type="scientific">Christiangramia flava JLT2011</name>
    <dbReference type="NCBI Taxonomy" id="1229726"/>
    <lineage>
        <taxon>Bacteria</taxon>
        <taxon>Pseudomonadati</taxon>
        <taxon>Bacteroidota</taxon>
        <taxon>Flavobacteriia</taxon>
        <taxon>Flavobacteriales</taxon>
        <taxon>Flavobacteriaceae</taxon>
        <taxon>Christiangramia</taxon>
    </lineage>
</organism>
<dbReference type="Pfam" id="PF26314">
    <property type="entry name" value="MptA_B_family"/>
    <property type="match status" value="1"/>
</dbReference>
<reference evidence="1 2" key="1">
    <citation type="submission" date="2016-07" db="EMBL/GenBank/DDBJ databases">
        <title>Multi-omics approach to identify versatile polysaccharide utilization systems of a marine flavobacterium Gramella flava.</title>
        <authorList>
            <person name="Tang K."/>
        </authorList>
    </citation>
    <scope>NUCLEOTIDE SEQUENCE [LARGE SCALE GENOMIC DNA]</scope>
    <source>
        <strain evidence="1 2">JLT2011</strain>
    </source>
</reference>
<dbReference type="RefSeq" id="WP_083644270.1">
    <property type="nucleotide sequence ID" value="NZ_AMRU01000001.1"/>
</dbReference>
<dbReference type="GO" id="GO:0016758">
    <property type="term" value="F:hexosyltransferase activity"/>
    <property type="evidence" value="ECO:0007669"/>
    <property type="project" value="InterPro"/>
</dbReference>
<dbReference type="GO" id="GO:0005886">
    <property type="term" value="C:plasma membrane"/>
    <property type="evidence" value="ECO:0007669"/>
    <property type="project" value="UniProtKB-SubCell"/>
</dbReference>
<dbReference type="EMBL" id="CP016359">
    <property type="protein sequence ID" value="APU68508.1"/>
    <property type="molecule type" value="Genomic_DNA"/>
</dbReference>
<evidence type="ECO:0000313" key="1">
    <source>
        <dbReference type="EMBL" id="APU68508.1"/>
    </source>
</evidence>
<accession>A0A1L7I4G3</accession>
<dbReference type="OrthoDB" id="1491846at2"/>
<evidence type="ECO:0000313" key="2">
    <source>
        <dbReference type="Proteomes" id="UP000186230"/>
    </source>
</evidence>
<gene>
    <name evidence="1" type="ORF">GRFL_1784</name>
</gene>
<keyword evidence="2" id="KW-1185">Reference proteome</keyword>
<dbReference type="STRING" id="1229726.GRFL_1784"/>
<dbReference type="Proteomes" id="UP000186230">
    <property type="component" value="Chromosome"/>
</dbReference>
<proteinExistence type="predicted"/>
<dbReference type="AlphaFoldDB" id="A0A1L7I4G3"/>
<dbReference type="KEGG" id="gfl:GRFL_1784"/>
<protein>
    <submittedName>
        <fullName evidence="1">Uncharacterized protein</fullName>
    </submittedName>
</protein>